<feature type="domain" description="BPTI/Kunitz inhibitor" evidence="6">
    <location>
        <begin position="2"/>
        <end position="53"/>
    </location>
</feature>
<feature type="non-terminal residue" evidence="8">
    <location>
        <position position="1"/>
    </location>
</feature>
<comment type="subcellular location">
    <subcellularLocation>
        <location evidence="1">Secreted</location>
    </subcellularLocation>
</comment>
<keyword evidence="3" id="KW-0964">Secreted</keyword>
<dbReference type="SMART" id="SM00131">
    <property type="entry name" value="KU"/>
    <property type="match status" value="2"/>
</dbReference>
<evidence type="ECO:0000256" key="3">
    <source>
        <dbReference type="ARBA" id="ARBA00022525"/>
    </source>
</evidence>
<proteinExistence type="inferred from homology"/>
<evidence type="ECO:0000256" key="2">
    <source>
        <dbReference type="ARBA" id="ARBA00008415"/>
    </source>
</evidence>
<dbReference type="PROSITE" id="PS00280">
    <property type="entry name" value="BPTI_KUNITZ_1"/>
    <property type="match status" value="1"/>
</dbReference>
<name>A0A6J1W3L8_9SAUR</name>
<dbReference type="FunFam" id="4.10.410.10:FF:000020">
    <property type="entry name" value="Collagen, type VI, alpha 3"/>
    <property type="match status" value="1"/>
</dbReference>
<keyword evidence="7" id="KW-1185">Reference proteome</keyword>
<keyword evidence="4" id="KW-0732">Signal</keyword>
<keyword evidence="5" id="KW-1015">Disulfide bond</keyword>
<evidence type="ECO:0000313" key="8">
    <source>
        <dbReference type="RefSeq" id="XP_026549755.1"/>
    </source>
</evidence>
<dbReference type="CDD" id="cd00109">
    <property type="entry name" value="Kunitz-type"/>
    <property type="match status" value="2"/>
</dbReference>
<dbReference type="InterPro" id="IPR020901">
    <property type="entry name" value="Prtase_inh_Kunz-CS"/>
</dbReference>
<dbReference type="Proteomes" id="UP000504612">
    <property type="component" value="Unplaced"/>
</dbReference>
<gene>
    <name evidence="8" type="primary">LOC113431685</name>
</gene>
<reference evidence="8" key="1">
    <citation type="submission" date="2025-08" db="UniProtKB">
        <authorList>
            <consortium name="RefSeq"/>
        </authorList>
    </citation>
    <scope>IDENTIFICATION</scope>
</reference>
<evidence type="ECO:0000256" key="4">
    <source>
        <dbReference type="ARBA" id="ARBA00022729"/>
    </source>
</evidence>
<dbReference type="InterPro" id="IPR050098">
    <property type="entry name" value="TFPI/VKTCI-like"/>
</dbReference>
<dbReference type="RefSeq" id="XP_026549755.1">
    <property type="nucleotide sequence ID" value="XM_026693970.1"/>
</dbReference>
<dbReference type="GeneID" id="113431685"/>
<dbReference type="PRINTS" id="PR00759">
    <property type="entry name" value="BASICPTASE"/>
</dbReference>
<evidence type="ECO:0000256" key="1">
    <source>
        <dbReference type="ARBA" id="ARBA00004613"/>
    </source>
</evidence>
<dbReference type="KEGG" id="nss:113431685"/>
<protein>
    <submittedName>
        <fullName evidence="8">BPTI/Kunitz domain-containing protein-like</fullName>
    </submittedName>
</protein>
<evidence type="ECO:0000313" key="7">
    <source>
        <dbReference type="Proteomes" id="UP000504612"/>
    </source>
</evidence>
<dbReference type="SUPFAM" id="SSF57362">
    <property type="entry name" value="BPTI-like"/>
    <property type="match status" value="2"/>
</dbReference>
<dbReference type="Pfam" id="PF00014">
    <property type="entry name" value="Kunitz_BPTI"/>
    <property type="match status" value="2"/>
</dbReference>
<dbReference type="GO" id="GO:0004867">
    <property type="term" value="F:serine-type endopeptidase inhibitor activity"/>
    <property type="evidence" value="ECO:0007669"/>
    <property type="project" value="InterPro"/>
</dbReference>
<comment type="similarity">
    <text evidence="2">Belongs to the venom Kunitz-type family.</text>
</comment>
<sequence length="115" mass="13632">LCRMPPDHGPCKEKLQQRWFYNPKTKRCKRFTFKGCKANANNFKTPLECQEKCPKGDICRLPPDRGPCKEKMQRWFYDPKNKRCKKFTFTGCKANANHFKTRAECQRKCPKRGTP</sequence>
<evidence type="ECO:0000259" key="6">
    <source>
        <dbReference type="PROSITE" id="PS50279"/>
    </source>
</evidence>
<dbReference type="InterPro" id="IPR002223">
    <property type="entry name" value="Kunitz_BPTI"/>
</dbReference>
<dbReference type="PROSITE" id="PS50279">
    <property type="entry name" value="BPTI_KUNITZ_2"/>
    <property type="match status" value="2"/>
</dbReference>
<dbReference type="AlphaFoldDB" id="A0A6J1W3L8"/>
<dbReference type="PANTHER" id="PTHR10083:SF374">
    <property type="entry name" value="BPTI_KUNITZ INHIBITOR DOMAIN-CONTAINING PROTEIN"/>
    <property type="match status" value="1"/>
</dbReference>
<evidence type="ECO:0000256" key="5">
    <source>
        <dbReference type="ARBA" id="ARBA00023157"/>
    </source>
</evidence>
<dbReference type="Gene3D" id="4.10.410.10">
    <property type="entry name" value="Pancreatic trypsin inhibitor Kunitz domain"/>
    <property type="match status" value="2"/>
</dbReference>
<dbReference type="GO" id="GO:0005615">
    <property type="term" value="C:extracellular space"/>
    <property type="evidence" value="ECO:0007669"/>
    <property type="project" value="TreeGrafter"/>
</dbReference>
<organism evidence="7 8">
    <name type="scientific">Notechis scutatus</name>
    <name type="common">mainland tiger snake</name>
    <dbReference type="NCBI Taxonomy" id="8663"/>
    <lineage>
        <taxon>Eukaryota</taxon>
        <taxon>Metazoa</taxon>
        <taxon>Chordata</taxon>
        <taxon>Craniata</taxon>
        <taxon>Vertebrata</taxon>
        <taxon>Euteleostomi</taxon>
        <taxon>Lepidosauria</taxon>
        <taxon>Squamata</taxon>
        <taxon>Bifurcata</taxon>
        <taxon>Unidentata</taxon>
        <taxon>Episquamata</taxon>
        <taxon>Toxicofera</taxon>
        <taxon>Serpentes</taxon>
        <taxon>Colubroidea</taxon>
        <taxon>Elapidae</taxon>
        <taxon>Hydrophiinae</taxon>
        <taxon>Notechis</taxon>
    </lineage>
</organism>
<feature type="domain" description="BPTI/Kunitz inhibitor" evidence="6">
    <location>
        <begin position="59"/>
        <end position="109"/>
    </location>
</feature>
<dbReference type="InterPro" id="IPR036880">
    <property type="entry name" value="Kunitz_BPTI_sf"/>
</dbReference>
<accession>A0A6J1W3L8</accession>
<dbReference type="PANTHER" id="PTHR10083">
    <property type="entry name" value="KUNITZ-TYPE PROTEASE INHIBITOR-RELATED"/>
    <property type="match status" value="1"/>
</dbReference>